<protein>
    <submittedName>
        <fullName evidence="2">Uncharacterized protein</fullName>
    </submittedName>
</protein>
<dbReference type="EMBL" id="GG662603">
    <property type="protein sequence ID" value="EAS01405.1"/>
    <property type="molecule type" value="Genomic_DNA"/>
</dbReference>
<organism evidence="2 3">
    <name type="scientific">Tetrahymena thermophila (strain SB210)</name>
    <dbReference type="NCBI Taxonomy" id="312017"/>
    <lineage>
        <taxon>Eukaryota</taxon>
        <taxon>Sar</taxon>
        <taxon>Alveolata</taxon>
        <taxon>Ciliophora</taxon>
        <taxon>Intramacronucleata</taxon>
        <taxon>Oligohymenophorea</taxon>
        <taxon>Hymenostomatida</taxon>
        <taxon>Tetrahymenina</taxon>
        <taxon>Tetrahymenidae</taxon>
        <taxon>Tetrahymena</taxon>
    </lineage>
</organism>
<dbReference type="eggNOG" id="ENOG502SQBW">
    <property type="taxonomic scope" value="Eukaryota"/>
</dbReference>
<dbReference type="Proteomes" id="UP000009168">
    <property type="component" value="Unassembled WGS sequence"/>
</dbReference>
<evidence type="ECO:0000313" key="2">
    <source>
        <dbReference type="EMBL" id="EAS01405.1"/>
    </source>
</evidence>
<gene>
    <name evidence="2" type="ORF">TTHERM_00151150</name>
</gene>
<dbReference type="RefSeq" id="XP_001021651.1">
    <property type="nucleotide sequence ID" value="XM_001021651.1"/>
</dbReference>
<dbReference type="InParanoid" id="I7MGF5"/>
<dbReference type="HOGENOM" id="CLU_624863_0_0_1"/>
<dbReference type="GeneID" id="7826073"/>
<proteinExistence type="predicted"/>
<evidence type="ECO:0000256" key="1">
    <source>
        <dbReference type="SAM" id="MobiDB-lite"/>
    </source>
</evidence>
<feature type="compositionally biased region" description="Basic and acidic residues" evidence="1">
    <location>
        <begin position="93"/>
        <end position="102"/>
    </location>
</feature>
<sequence length="439" mass="52415">MNQNLKHLRLFHNSLNHKRKQHIFKIFKKEEYNSPFEFKDEKKDNEVEQKIKEAKDQLQSYGIHNIQSAKQMESEKKNIQMQTISEVQSQQEDSIKEQKEEIQIEQDQVFQDEQQNDKQAKSQNNISPDVYSSQNSSLQIEDKVKSTTLGDLNKNRFQYQQQSIKKSILPPFQQLDDGFIHSYTLYSKNLQLHSPFRWTPYIQHQDVSEREFQLKMKQFKKKKIFDVKDEAELIDTFLFQALKNTGFDYYYDYICQPSNSCPFHGRIDFLIYHRDAETKVPLVPILRARKEKNSLGEWEDKFNQAELLGAAIWALTNMKARDPQISVCRAIQTNGNQWRMIQINDKGEFEKTHIYTPEKDEYQKIYRDEEAQSVALGLIKFALNQPDEKEIALKKVYDFVDERKYLTELDPETKSKLDRIHKNYFFLPKFVRDFFFGYK</sequence>
<feature type="compositionally biased region" description="Polar residues" evidence="1">
    <location>
        <begin position="121"/>
        <end position="138"/>
    </location>
</feature>
<dbReference type="AlphaFoldDB" id="I7MGF5"/>
<accession>I7MGF5</accession>
<feature type="region of interest" description="Disordered" evidence="1">
    <location>
        <begin position="69"/>
        <end position="138"/>
    </location>
</feature>
<reference evidence="3" key="1">
    <citation type="journal article" date="2006" name="PLoS Biol.">
        <title>Macronuclear genome sequence of the ciliate Tetrahymena thermophila, a model eukaryote.</title>
        <authorList>
            <person name="Eisen J.A."/>
            <person name="Coyne R.S."/>
            <person name="Wu M."/>
            <person name="Wu D."/>
            <person name="Thiagarajan M."/>
            <person name="Wortman J.R."/>
            <person name="Badger J.H."/>
            <person name="Ren Q."/>
            <person name="Amedeo P."/>
            <person name="Jones K.M."/>
            <person name="Tallon L.J."/>
            <person name="Delcher A.L."/>
            <person name="Salzberg S.L."/>
            <person name="Silva J.C."/>
            <person name="Haas B.J."/>
            <person name="Majoros W.H."/>
            <person name="Farzad M."/>
            <person name="Carlton J.M."/>
            <person name="Smith R.K. Jr."/>
            <person name="Garg J."/>
            <person name="Pearlman R.E."/>
            <person name="Karrer K.M."/>
            <person name="Sun L."/>
            <person name="Manning G."/>
            <person name="Elde N.C."/>
            <person name="Turkewitz A.P."/>
            <person name="Asai D.J."/>
            <person name="Wilkes D.E."/>
            <person name="Wang Y."/>
            <person name="Cai H."/>
            <person name="Collins K."/>
            <person name="Stewart B.A."/>
            <person name="Lee S.R."/>
            <person name="Wilamowska K."/>
            <person name="Weinberg Z."/>
            <person name="Ruzzo W.L."/>
            <person name="Wloga D."/>
            <person name="Gaertig J."/>
            <person name="Frankel J."/>
            <person name="Tsao C.-C."/>
            <person name="Gorovsky M.A."/>
            <person name="Keeling P.J."/>
            <person name="Waller R.F."/>
            <person name="Patron N.J."/>
            <person name="Cherry J.M."/>
            <person name="Stover N.A."/>
            <person name="Krieger C.J."/>
            <person name="del Toro C."/>
            <person name="Ryder H.F."/>
            <person name="Williamson S.C."/>
            <person name="Barbeau R.A."/>
            <person name="Hamilton E.P."/>
            <person name="Orias E."/>
        </authorList>
    </citation>
    <scope>NUCLEOTIDE SEQUENCE [LARGE SCALE GENOMIC DNA]</scope>
    <source>
        <strain evidence="3">SB210</strain>
    </source>
</reference>
<keyword evidence="3" id="KW-1185">Reference proteome</keyword>
<dbReference type="OrthoDB" id="283003at2759"/>
<evidence type="ECO:0000313" key="3">
    <source>
        <dbReference type="Proteomes" id="UP000009168"/>
    </source>
</evidence>
<name>I7MGF5_TETTS</name>
<dbReference type="KEGG" id="tet:TTHERM_00151150"/>